<dbReference type="Gene3D" id="2.40.160.60">
    <property type="entry name" value="Outer membrane protein transport protein (OMPP1/FadL/TodX)"/>
    <property type="match status" value="1"/>
</dbReference>
<dbReference type="SUPFAM" id="SSF56935">
    <property type="entry name" value="Porins"/>
    <property type="match status" value="1"/>
</dbReference>
<organism evidence="1 2">
    <name type="scientific">Parapedobacter defluvii</name>
    <dbReference type="NCBI Taxonomy" id="2045106"/>
    <lineage>
        <taxon>Bacteria</taxon>
        <taxon>Pseudomonadati</taxon>
        <taxon>Bacteroidota</taxon>
        <taxon>Sphingobacteriia</taxon>
        <taxon>Sphingobacteriales</taxon>
        <taxon>Sphingobacteriaceae</taxon>
        <taxon>Parapedobacter</taxon>
    </lineage>
</organism>
<reference evidence="2" key="1">
    <citation type="journal article" date="2019" name="Int. J. Syst. Evol. Microbiol.">
        <title>The Global Catalogue of Microorganisms (GCM) 10K type strain sequencing project: providing services to taxonomists for standard genome sequencing and annotation.</title>
        <authorList>
            <consortium name="The Broad Institute Genomics Platform"/>
            <consortium name="The Broad Institute Genome Sequencing Center for Infectious Disease"/>
            <person name="Wu L."/>
            <person name="Ma J."/>
        </authorList>
    </citation>
    <scope>NUCLEOTIDE SEQUENCE [LARGE SCALE GENOMIC DNA]</scope>
    <source>
        <strain evidence="2">CGMCC 1.15342</strain>
    </source>
</reference>
<name>A0ABQ1L0C1_9SPHI</name>
<evidence type="ECO:0000313" key="2">
    <source>
        <dbReference type="Proteomes" id="UP000597338"/>
    </source>
</evidence>
<keyword evidence="2" id="KW-1185">Reference proteome</keyword>
<sequence length="448" mass="49284">MTHMQHHFPIPKYPNIIMQHTLKAFVFLVFLLSSTLIYGQRSTTSSPYSRFGLGEIRGDLLPQTRAMGGIATGVRYLSGYGNINVGNPASYSALGLTTVDVGVFGNVTQLSRSQLSENSYNFALSHINFGIPLGRPGGISFGIMPFSDVGFSYAIPGSIDTTDIRTVYAGAGGATKAYLGYGVQLNKNFSVGANVSYLFGTLNNIRSIEFPNDVGGLNVRIDSSQYIKGFSFDYGAQYFQPLGNNLSLTIGYTGTAGNPLNTTASRVVTRTPTSVKDDFENLPVDSIDTYEGQKQQISMPMKHSVGFSFAKGNHWMIGGDFNYAKWSDFRIGGDNPGLTDSYGFSVGGQITPDITSVNYLGVVDYRLGFKYNKSYINIANQDIKQMALTVGFGFPLPSLFGTSFYKINFSTEFGQMGTLSNNLVRERYINFNLGFTLNERWFRRNRYD</sequence>
<accession>A0ABQ1L0C1</accession>
<dbReference type="Proteomes" id="UP000597338">
    <property type="component" value="Unassembled WGS sequence"/>
</dbReference>
<proteinExistence type="predicted"/>
<comment type="caution">
    <text evidence="1">The sequence shown here is derived from an EMBL/GenBank/DDBJ whole genome shotgun (WGS) entry which is preliminary data.</text>
</comment>
<protein>
    <submittedName>
        <fullName evidence="1">Membrane protein</fullName>
    </submittedName>
</protein>
<dbReference type="EMBL" id="BMIK01000001">
    <property type="protein sequence ID" value="GGC13634.1"/>
    <property type="molecule type" value="Genomic_DNA"/>
</dbReference>
<gene>
    <name evidence="1" type="ORF">GCM10011386_01620</name>
</gene>
<evidence type="ECO:0000313" key="1">
    <source>
        <dbReference type="EMBL" id="GGC13634.1"/>
    </source>
</evidence>